<reference evidence="3" key="2">
    <citation type="submission" date="2015-01" db="EMBL/GenBank/DDBJ databases">
        <title>Evolutionary Origins and Diversification of the Mycorrhizal Mutualists.</title>
        <authorList>
            <consortium name="DOE Joint Genome Institute"/>
            <consortium name="Mycorrhizal Genomics Consortium"/>
            <person name="Kohler A."/>
            <person name="Kuo A."/>
            <person name="Nagy L.G."/>
            <person name="Floudas D."/>
            <person name="Copeland A."/>
            <person name="Barry K.W."/>
            <person name="Cichocki N."/>
            <person name="Veneault-Fourrey C."/>
            <person name="LaButti K."/>
            <person name="Lindquist E.A."/>
            <person name="Lipzen A."/>
            <person name="Lundell T."/>
            <person name="Morin E."/>
            <person name="Murat C."/>
            <person name="Riley R."/>
            <person name="Ohm R."/>
            <person name="Sun H."/>
            <person name="Tunlid A."/>
            <person name="Henrissat B."/>
            <person name="Grigoriev I.V."/>
            <person name="Hibbett D.S."/>
            <person name="Martin F."/>
        </authorList>
    </citation>
    <scope>NUCLEOTIDE SEQUENCE [LARGE SCALE GENOMIC DNA]</scope>
    <source>
        <strain evidence="3">UH-Slu-Lm8-n1</strain>
    </source>
</reference>
<dbReference type="Proteomes" id="UP000054485">
    <property type="component" value="Unassembled WGS sequence"/>
</dbReference>
<name>A0A0D0AB69_9AGAM</name>
<accession>A0A0D0AB69</accession>
<dbReference type="HOGENOM" id="CLU_202060_1_0_1"/>
<protein>
    <submittedName>
        <fullName evidence="2">Uncharacterized protein</fullName>
    </submittedName>
</protein>
<dbReference type="AlphaFoldDB" id="A0A0D0AB69"/>
<feature type="signal peptide" evidence="1">
    <location>
        <begin position="1"/>
        <end position="18"/>
    </location>
</feature>
<dbReference type="InParanoid" id="A0A0D0AB69"/>
<organism evidence="2 3">
    <name type="scientific">Suillus luteus UH-Slu-Lm8-n1</name>
    <dbReference type="NCBI Taxonomy" id="930992"/>
    <lineage>
        <taxon>Eukaryota</taxon>
        <taxon>Fungi</taxon>
        <taxon>Dikarya</taxon>
        <taxon>Basidiomycota</taxon>
        <taxon>Agaricomycotina</taxon>
        <taxon>Agaricomycetes</taxon>
        <taxon>Agaricomycetidae</taxon>
        <taxon>Boletales</taxon>
        <taxon>Suillineae</taxon>
        <taxon>Suillaceae</taxon>
        <taxon>Suillus</taxon>
    </lineage>
</organism>
<keyword evidence="1" id="KW-0732">Signal</keyword>
<evidence type="ECO:0000313" key="2">
    <source>
        <dbReference type="EMBL" id="KIK31472.1"/>
    </source>
</evidence>
<reference evidence="2 3" key="1">
    <citation type="submission" date="2014-04" db="EMBL/GenBank/DDBJ databases">
        <authorList>
            <consortium name="DOE Joint Genome Institute"/>
            <person name="Kuo A."/>
            <person name="Ruytinx J."/>
            <person name="Rineau F."/>
            <person name="Colpaert J."/>
            <person name="Kohler A."/>
            <person name="Nagy L.G."/>
            <person name="Floudas D."/>
            <person name="Copeland A."/>
            <person name="Barry K.W."/>
            <person name="Cichocki N."/>
            <person name="Veneault-Fourrey C."/>
            <person name="LaButti K."/>
            <person name="Lindquist E.A."/>
            <person name="Lipzen A."/>
            <person name="Lundell T."/>
            <person name="Morin E."/>
            <person name="Murat C."/>
            <person name="Sun H."/>
            <person name="Tunlid A."/>
            <person name="Henrissat B."/>
            <person name="Grigoriev I.V."/>
            <person name="Hibbett D.S."/>
            <person name="Martin F."/>
            <person name="Nordberg H.P."/>
            <person name="Cantor M.N."/>
            <person name="Hua S.X."/>
        </authorList>
    </citation>
    <scope>NUCLEOTIDE SEQUENCE [LARGE SCALE GENOMIC DNA]</scope>
    <source>
        <strain evidence="2 3">UH-Slu-Lm8-n1</strain>
    </source>
</reference>
<keyword evidence="3" id="KW-1185">Reference proteome</keyword>
<evidence type="ECO:0000313" key="3">
    <source>
        <dbReference type="Proteomes" id="UP000054485"/>
    </source>
</evidence>
<proteinExistence type="predicted"/>
<sequence>MHFSSVFIVAALASLISAIPVDGAGAQAGAQAGKCPVMCWDDGACQDCTYPNCWFFFCLGSHG</sequence>
<evidence type="ECO:0000256" key="1">
    <source>
        <dbReference type="SAM" id="SignalP"/>
    </source>
</evidence>
<dbReference type="EMBL" id="KN836964">
    <property type="protein sequence ID" value="KIK31472.1"/>
    <property type="molecule type" value="Genomic_DNA"/>
</dbReference>
<feature type="chain" id="PRO_5002206738" evidence="1">
    <location>
        <begin position="19"/>
        <end position="63"/>
    </location>
</feature>
<gene>
    <name evidence="2" type="ORF">CY34DRAFT_814582</name>
</gene>